<accession>A0A1Z5KAP3</accession>
<dbReference type="SMART" id="SM00065">
    <property type="entry name" value="GAF"/>
    <property type="match status" value="1"/>
</dbReference>
<dbReference type="InParanoid" id="A0A1Z5KAP3"/>
<protein>
    <recommendedName>
        <fullName evidence="2">GAF domain-containing protein</fullName>
    </recommendedName>
</protein>
<reference evidence="3 4" key="1">
    <citation type="journal article" date="2015" name="Plant Cell">
        <title>Oil accumulation by the oleaginous diatom Fistulifera solaris as revealed by the genome and transcriptome.</title>
        <authorList>
            <person name="Tanaka T."/>
            <person name="Maeda Y."/>
            <person name="Veluchamy A."/>
            <person name="Tanaka M."/>
            <person name="Abida H."/>
            <person name="Marechal E."/>
            <person name="Bowler C."/>
            <person name="Muto M."/>
            <person name="Sunaga Y."/>
            <person name="Tanaka M."/>
            <person name="Yoshino T."/>
            <person name="Taniguchi T."/>
            <person name="Fukuda Y."/>
            <person name="Nemoto M."/>
            <person name="Matsumoto M."/>
            <person name="Wong P.S."/>
            <person name="Aburatani S."/>
            <person name="Fujibuchi W."/>
        </authorList>
    </citation>
    <scope>NUCLEOTIDE SEQUENCE [LARGE SCALE GENOMIC DNA]</scope>
    <source>
        <strain evidence="3 4">JPCC DA0580</strain>
    </source>
</reference>
<dbReference type="Pfam" id="PF01590">
    <property type="entry name" value="GAF"/>
    <property type="match status" value="1"/>
</dbReference>
<dbReference type="InterPro" id="IPR029016">
    <property type="entry name" value="GAF-like_dom_sf"/>
</dbReference>
<dbReference type="SUPFAM" id="SSF55781">
    <property type="entry name" value="GAF domain-like"/>
    <property type="match status" value="1"/>
</dbReference>
<dbReference type="InterPro" id="IPR003018">
    <property type="entry name" value="GAF"/>
</dbReference>
<evidence type="ECO:0000256" key="1">
    <source>
        <dbReference type="SAM" id="MobiDB-lite"/>
    </source>
</evidence>
<dbReference type="PANTHER" id="PTHR43102">
    <property type="entry name" value="SLR1143 PROTEIN"/>
    <property type="match status" value="1"/>
</dbReference>
<sequence length="270" mass="30321">MAPRSSSIRSTDSSHWDESEWALLTRLMAERGLFQEEPPASQTNEETTKPSSMTVKDYKDKNSLMRLLNQDMRTPDQQHFGWYLTSLDSKTCSKQEAKKEAERLMKLKSYNVLDRITEDEVFQTALAPEFQRIVDAAKKLFDVPIAVISMVDAGRQHFVSSTGLDAGVTETPRSCAFCAHAIETNDGLMVVRDATQDPRFANNPLVADGLKIRFYAGARVTSPEGNHLGTVCVIDMKPRHDITEKQLKGLQGLACEAMREIMATWLFDSI</sequence>
<keyword evidence="4" id="KW-1185">Reference proteome</keyword>
<name>A0A1Z5KAP3_FISSO</name>
<dbReference type="Proteomes" id="UP000198406">
    <property type="component" value="Unassembled WGS sequence"/>
</dbReference>
<dbReference type="Gene3D" id="3.30.450.40">
    <property type="match status" value="1"/>
</dbReference>
<dbReference type="EMBL" id="BDSP01000193">
    <property type="protein sequence ID" value="GAX23008.1"/>
    <property type="molecule type" value="Genomic_DNA"/>
</dbReference>
<dbReference type="AlphaFoldDB" id="A0A1Z5KAP3"/>
<evidence type="ECO:0000313" key="3">
    <source>
        <dbReference type="EMBL" id="GAX23008.1"/>
    </source>
</evidence>
<comment type="caution">
    <text evidence="3">The sequence shown here is derived from an EMBL/GenBank/DDBJ whole genome shotgun (WGS) entry which is preliminary data.</text>
</comment>
<dbReference type="OrthoDB" id="303614at2759"/>
<evidence type="ECO:0000259" key="2">
    <source>
        <dbReference type="SMART" id="SM00065"/>
    </source>
</evidence>
<feature type="region of interest" description="Disordered" evidence="1">
    <location>
        <begin position="32"/>
        <end position="55"/>
    </location>
</feature>
<gene>
    <name evidence="3" type="ORF">FisN_15Hh094</name>
</gene>
<organism evidence="3 4">
    <name type="scientific">Fistulifera solaris</name>
    <name type="common">Oleaginous diatom</name>
    <dbReference type="NCBI Taxonomy" id="1519565"/>
    <lineage>
        <taxon>Eukaryota</taxon>
        <taxon>Sar</taxon>
        <taxon>Stramenopiles</taxon>
        <taxon>Ochrophyta</taxon>
        <taxon>Bacillariophyta</taxon>
        <taxon>Bacillariophyceae</taxon>
        <taxon>Bacillariophycidae</taxon>
        <taxon>Naviculales</taxon>
        <taxon>Naviculaceae</taxon>
        <taxon>Fistulifera</taxon>
    </lineage>
</organism>
<feature type="compositionally biased region" description="Polar residues" evidence="1">
    <location>
        <begin position="40"/>
        <end position="54"/>
    </location>
</feature>
<proteinExistence type="predicted"/>
<evidence type="ECO:0000313" key="4">
    <source>
        <dbReference type="Proteomes" id="UP000198406"/>
    </source>
</evidence>
<feature type="domain" description="GAF" evidence="2">
    <location>
        <begin position="125"/>
        <end position="270"/>
    </location>
</feature>
<dbReference type="PANTHER" id="PTHR43102:SF2">
    <property type="entry name" value="GAF DOMAIN-CONTAINING PROTEIN"/>
    <property type="match status" value="1"/>
</dbReference>